<evidence type="ECO:0000256" key="3">
    <source>
        <dbReference type="ARBA" id="ARBA00022679"/>
    </source>
</evidence>
<feature type="binding site" evidence="9">
    <location>
        <position position="60"/>
    </location>
    <ligand>
        <name>ATP</name>
        <dbReference type="ChEBI" id="CHEBI:30616"/>
    </ligand>
</feature>
<comment type="catalytic activity">
    <reaction evidence="8">
        <text>L-seryl-[protein] + ATP = O-phospho-L-seryl-[protein] + ADP + H(+)</text>
        <dbReference type="Rhea" id="RHEA:17989"/>
        <dbReference type="Rhea" id="RHEA-COMP:9863"/>
        <dbReference type="Rhea" id="RHEA-COMP:11604"/>
        <dbReference type="ChEBI" id="CHEBI:15378"/>
        <dbReference type="ChEBI" id="CHEBI:29999"/>
        <dbReference type="ChEBI" id="CHEBI:30616"/>
        <dbReference type="ChEBI" id="CHEBI:83421"/>
        <dbReference type="ChEBI" id="CHEBI:456216"/>
        <dbReference type="EC" id="2.7.11.1"/>
    </reaction>
</comment>
<keyword evidence="13" id="KW-1185">Reference proteome</keyword>
<dbReference type="PROSITE" id="PS50011">
    <property type="entry name" value="PROTEIN_KINASE_DOM"/>
    <property type="match status" value="1"/>
</dbReference>
<keyword evidence="6 9" id="KW-0067">ATP-binding</keyword>
<evidence type="ECO:0000256" key="7">
    <source>
        <dbReference type="ARBA" id="ARBA00047899"/>
    </source>
</evidence>
<evidence type="ECO:0000256" key="9">
    <source>
        <dbReference type="PROSITE-ProRule" id="PRU10141"/>
    </source>
</evidence>
<keyword evidence="2 10" id="KW-0723">Serine/threonine-protein kinase</keyword>
<dbReference type="InterPro" id="IPR052239">
    <property type="entry name" value="Ser/Thr-specific_kinases"/>
</dbReference>
<dbReference type="GO" id="GO:0005524">
    <property type="term" value="F:ATP binding"/>
    <property type="evidence" value="ECO:0007669"/>
    <property type="project" value="UniProtKB-UniRule"/>
</dbReference>
<organism evidence="12 13">
    <name type="scientific">Australozyma saopauloensis</name>
    <dbReference type="NCBI Taxonomy" id="291208"/>
    <lineage>
        <taxon>Eukaryota</taxon>
        <taxon>Fungi</taxon>
        <taxon>Dikarya</taxon>
        <taxon>Ascomycota</taxon>
        <taxon>Saccharomycotina</taxon>
        <taxon>Pichiomycetes</taxon>
        <taxon>Metschnikowiaceae</taxon>
        <taxon>Australozyma</taxon>
    </lineage>
</organism>
<dbReference type="EC" id="2.7.11.1" evidence="1"/>
<evidence type="ECO:0000256" key="5">
    <source>
        <dbReference type="ARBA" id="ARBA00022777"/>
    </source>
</evidence>
<evidence type="ECO:0000259" key="11">
    <source>
        <dbReference type="PROSITE" id="PS50011"/>
    </source>
</evidence>
<dbReference type="RefSeq" id="XP_062876613.1">
    <property type="nucleotide sequence ID" value="XM_063020543.1"/>
</dbReference>
<dbReference type="KEGG" id="asau:88172562"/>
<evidence type="ECO:0000313" key="12">
    <source>
        <dbReference type="EMBL" id="WPK24230.1"/>
    </source>
</evidence>
<evidence type="ECO:0000256" key="2">
    <source>
        <dbReference type="ARBA" id="ARBA00022527"/>
    </source>
</evidence>
<evidence type="ECO:0000256" key="4">
    <source>
        <dbReference type="ARBA" id="ARBA00022741"/>
    </source>
</evidence>
<keyword evidence="3" id="KW-0808">Transferase</keyword>
<dbReference type="SUPFAM" id="SSF56112">
    <property type="entry name" value="Protein kinase-like (PK-like)"/>
    <property type="match status" value="1"/>
</dbReference>
<dbReference type="AlphaFoldDB" id="A0AAX4H6T1"/>
<dbReference type="PROSITE" id="PS00108">
    <property type="entry name" value="PROTEIN_KINASE_ST"/>
    <property type="match status" value="1"/>
</dbReference>
<dbReference type="PANTHER" id="PTHR45998:SF2">
    <property type="entry name" value="SERINE_THREONINE-PROTEIN KINASE 16"/>
    <property type="match status" value="1"/>
</dbReference>
<dbReference type="GO" id="GO:0030447">
    <property type="term" value="P:filamentous growth"/>
    <property type="evidence" value="ECO:0007669"/>
    <property type="project" value="UniProtKB-ARBA"/>
</dbReference>
<evidence type="ECO:0000256" key="6">
    <source>
        <dbReference type="ARBA" id="ARBA00022840"/>
    </source>
</evidence>
<dbReference type="Pfam" id="PF00069">
    <property type="entry name" value="Pkinase"/>
    <property type="match status" value="2"/>
</dbReference>
<dbReference type="GeneID" id="88172562"/>
<dbReference type="GO" id="GO:0032889">
    <property type="term" value="P:regulation of vacuole fusion, non-autophagic"/>
    <property type="evidence" value="ECO:0007669"/>
    <property type="project" value="TreeGrafter"/>
</dbReference>
<proteinExistence type="inferred from homology"/>
<dbReference type="InterPro" id="IPR017441">
    <property type="entry name" value="Protein_kinase_ATP_BS"/>
</dbReference>
<dbReference type="GO" id="GO:0006624">
    <property type="term" value="P:vacuolar protein processing"/>
    <property type="evidence" value="ECO:0007669"/>
    <property type="project" value="TreeGrafter"/>
</dbReference>
<reference evidence="12 13" key="1">
    <citation type="submission" date="2023-10" db="EMBL/GenBank/DDBJ databases">
        <title>Draft Genome Sequence of Candida saopaulonensis from a very Premature Infant with Sepsis.</title>
        <authorList>
            <person name="Ning Y."/>
            <person name="Dai R."/>
            <person name="Xiao M."/>
            <person name="Xu Y."/>
            <person name="Yan Q."/>
            <person name="Zhang L."/>
        </authorList>
    </citation>
    <scope>NUCLEOTIDE SEQUENCE [LARGE SCALE GENOMIC DNA]</scope>
    <source>
        <strain evidence="12 13">19XY460</strain>
    </source>
</reference>
<comment type="similarity">
    <text evidence="10">Belongs to the protein kinase superfamily.</text>
</comment>
<dbReference type="GO" id="GO:0005773">
    <property type="term" value="C:vacuole"/>
    <property type="evidence" value="ECO:0007669"/>
    <property type="project" value="GOC"/>
</dbReference>
<evidence type="ECO:0000313" key="13">
    <source>
        <dbReference type="Proteomes" id="UP001338582"/>
    </source>
</evidence>
<dbReference type="PROSITE" id="PS00107">
    <property type="entry name" value="PROTEIN_KINASE_ATP"/>
    <property type="match status" value="1"/>
</dbReference>
<evidence type="ECO:0000256" key="10">
    <source>
        <dbReference type="RuleBase" id="RU000304"/>
    </source>
</evidence>
<keyword evidence="5" id="KW-0418">Kinase</keyword>
<dbReference type="GO" id="GO:0005794">
    <property type="term" value="C:Golgi apparatus"/>
    <property type="evidence" value="ECO:0007669"/>
    <property type="project" value="TreeGrafter"/>
</dbReference>
<evidence type="ECO:0000256" key="8">
    <source>
        <dbReference type="ARBA" id="ARBA00048679"/>
    </source>
</evidence>
<protein>
    <recommendedName>
        <fullName evidence="1">non-specific serine/threonine protein kinase</fullName>
        <ecNumber evidence="1">2.7.11.1</ecNumber>
    </recommendedName>
</protein>
<dbReference type="Gene3D" id="1.10.510.10">
    <property type="entry name" value="Transferase(Phosphotransferase) domain 1"/>
    <property type="match status" value="2"/>
</dbReference>
<dbReference type="InterPro" id="IPR011009">
    <property type="entry name" value="Kinase-like_dom_sf"/>
</dbReference>
<feature type="domain" description="Protein kinase" evidence="11">
    <location>
        <begin position="30"/>
        <end position="357"/>
    </location>
</feature>
<dbReference type="PANTHER" id="PTHR45998">
    <property type="entry name" value="SERINE/THREONINE-PROTEIN KINASE 16"/>
    <property type="match status" value="1"/>
</dbReference>
<dbReference type="EMBL" id="CP138895">
    <property type="protein sequence ID" value="WPK24230.1"/>
    <property type="molecule type" value="Genomic_DNA"/>
</dbReference>
<keyword evidence="4 9" id="KW-0547">Nucleotide-binding</keyword>
<dbReference type="InterPro" id="IPR000719">
    <property type="entry name" value="Prot_kinase_dom"/>
</dbReference>
<evidence type="ECO:0000256" key="1">
    <source>
        <dbReference type="ARBA" id="ARBA00012513"/>
    </source>
</evidence>
<dbReference type="GO" id="GO:0004674">
    <property type="term" value="F:protein serine/threonine kinase activity"/>
    <property type="evidence" value="ECO:0007669"/>
    <property type="project" value="UniProtKB-KW"/>
</dbReference>
<name>A0AAX4H6T1_9ASCO</name>
<dbReference type="SMART" id="SM00220">
    <property type="entry name" value="S_TKc"/>
    <property type="match status" value="1"/>
</dbReference>
<gene>
    <name evidence="12" type="ORF">PUMCH_001497</name>
</gene>
<dbReference type="InterPro" id="IPR008271">
    <property type="entry name" value="Ser/Thr_kinase_AS"/>
</dbReference>
<comment type="catalytic activity">
    <reaction evidence="7">
        <text>L-threonyl-[protein] + ATP = O-phospho-L-threonyl-[protein] + ADP + H(+)</text>
        <dbReference type="Rhea" id="RHEA:46608"/>
        <dbReference type="Rhea" id="RHEA-COMP:11060"/>
        <dbReference type="Rhea" id="RHEA-COMP:11605"/>
        <dbReference type="ChEBI" id="CHEBI:15378"/>
        <dbReference type="ChEBI" id="CHEBI:30013"/>
        <dbReference type="ChEBI" id="CHEBI:30616"/>
        <dbReference type="ChEBI" id="CHEBI:61977"/>
        <dbReference type="ChEBI" id="CHEBI:456216"/>
        <dbReference type="EC" id="2.7.11.1"/>
    </reaction>
</comment>
<accession>A0AAX4H6T1</accession>
<dbReference type="Proteomes" id="UP001338582">
    <property type="component" value="Chromosome 2"/>
</dbReference>
<sequence length="357" mass="39474">MDVLVNFLIKCLPCFPSLQNPTVSVNGVRFRIVRLLGQGGFSYVYLVYPTNNPSLMYAMKKISCPYGSHDATFANAMREVNCYNRFAAANSPFVVKSVDAAIISDPSGAKTFYILLPYFEKSLQDVINYNILNNIAMDEKELIQIFIGVLRGVRVLHKYKNSGSAESGESLGENDAETMLLADADEDGSPMGGTELQELCPYAHRDLKPANVMLSAEGLPVLVDFGSCQRARVSVKSRQQALTLTDFALEHCTLPHRAPELLDVATNAEITEATDIWSLGCVLYACCFGFSPFEKMELDQGANLNLAISRGQYEIPEDRKGYSVELMEVIKLCLNVDPLQRPDIDQILDTCLQLAPN</sequence>